<dbReference type="InterPro" id="IPR051397">
    <property type="entry name" value="Zn-ADH-like_protein"/>
</dbReference>
<reference evidence="2 3" key="1">
    <citation type="submission" date="2020-07" db="EMBL/GenBank/DDBJ databases">
        <title>Sequencing the genomes of 1000 actinobacteria strains.</title>
        <authorList>
            <person name="Klenk H.-P."/>
        </authorList>
    </citation>
    <scope>NUCLEOTIDE SEQUENCE [LARGE SCALE GENOMIC DNA]</scope>
    <source>
        <strain evidence="2 3">CXB654</strain>
    </source>
</reference>
<feature type="domain" description="Enoyl reductase (ER)" evidence="1">
    <location>
        <begin position="10"/>
        <end position="333"/>
    </location>
</feature>
<accession>A0A852U664</accession>
<dbReference type="InterPro" id="IPR020843">
    <property type="entry name" value="ER"/>
</dbReference>
<evidence type="ECO:0000313" key="3">
    <source>
        <dbReference type="Proteomes" id="UP000589036"/>
    </source>
</evidence>
<dbReference type="InterPro" id="IPR013154">
    <property type="entry name" value="ADH-like_N"/>
</dbReference>
<protein>
    <submittedName>
        <fullName evidence="2">NADPH2:quinone reductase</fullName>
        <ecNumber evidence="2">1.6.5.5</ecNumber>
    </submittedName>
</protein>
<organism evidence="2 3">
    <name type="scientific">Spinactinospora alkalitolerans</name>
    <dbReference type="NCBI Taxonomy" id="687207"/>
    <lineage>
        <taxon>Bacteria</taxon>
        <taxon>Bacillati</taxon>
        <taxon>Actinomycetota</taxon>
        <taxon>Actinomycetes</taxon>
        <taxon>Streptosporangiales</taxon>
        <taxon>Nocardiopsidaceae</taxon>
        <taxon>Spinactinospora</taxon>
    </lineage>
</organism>
<dbReference type="PROSITE" id="PS01162">
    <property type="entry name" value="QOR_ZETA_CRYSTAL"/>
    <property type="match status" value="1"/>
</dbReference>
<dbReference type="AlphaFoldDB" id="A0A852U664"/>
<dbReference type="SMART" id="SM00829">
    <property type="entry name" value="PKS_ER"/>
    <property type="match status" value="1"/>
</dbReference>
<dbReference type="Pfam" id="PF00107">
    <property type="entry name" value="ADH_zinc_N"/>
    <property type="match status" value="1"/>
</dbReference>
<dbReference type="InterPro" id="IPR011032">
    <property type="entry name" value="GroES-like_sf"/>
</dbReference>
<keyword evidence="2" id="KW-0560">Oxidoreductase</keyword>
<dbReference type="GO" id="GO:0003960">
    <property type="term" value="F:quinone reductase (NADPH) activity"/>
    <property type="evidence" value="ECO:0007669"/>
    <property type="project" value="UniProtKB-EC"/>
</dbReference>
<dbReference type="InterPro" id="IPR002364">
    <property type="entry name" value="Quin_OxRdtase/zeta-crystal_CS"/>
</dbReference>
<dbReference type="Pfam" id="PF08240">
    <property type="entry name" value="ADH_N"/>
    <property type="match status" value="1"/>
</dbReference>
<proteinExistence type="predicted"/>
<evidence type="ECO:0000259" key="1">
    <source>
        <dbReference type="SMART" id="SM00829"/>
    </source>
</evidence>
<dbReference type="PANTHER" id="PTHR43677:SF4">
    <property type="entry name" value="QUINONE OXIDOREDUCTASE-LIKE PROTEIN 2"/>
    <property type="match status" value="1"/>
</dbReference>
<dbReference type="RefSeq" id="WP_179645069.1">
    <property type="nucleotide sequence ID" value="NZ_BAAAYY010000029.1"/>
</dbReference>
<dbReference type="Gene3D" id="3.40.50.720">
    <property type="entry name" value="NAD(P)-binding Rossmann-like Domain"/>
    <property type="match status" value="1"/>
</dbReference>
<name>A0A852U664_9ACTN</name>
<dbReference type="EC" id="1.6.5.5" evidence="2"/>
<sequence>MRVVQVERFGGPEVLVPGRMPDPVAGPGQAVVGVFAADVMFLDTQIRSGWGGEYFAVSPPYVPGNGVAGRVVSAGEGVDADWIGTDVITETGRRDPGTGLSVAPTDGYAEQVAVPASGLIRLPDGLGPREAVALLHDGPTALMLAEAARIKPDDRVLVAAAAGGAGGLLVQLARAAGARVIGAARGRRKLDLARELGAEAVVDYSEPGWTDRVRQFTDGHGAEVALDGAGGRLGRSAFDVTARGGRFIAYGASGGEFAGIGPQESQSREVDVTTLFDLPSLDAAGKRRLVEEALGHAAAGRIRPFIGQTFDLERASEAHAAIAARSTLGKTLLLT</sequence>
<dbReference type="Proteomes" id="UP000589036">
    <property type="component" value="Unassembled WGS sequence"/>
</dbReference>
<dbReference type="SUPFAM" id="SSF51735">
    <property type="entry name" value="NAD(P)-binding Rossmann-fold domains"/>
    <property type="match status" value="1"/>
</dbReference>
<dbReference type="EMBL" id="JACCCC010000001">
    <property type="protein sequence ID" value="NYE49400.1"/>
    <property type="molecule type" value="Genomic_DNA"/>
</dbReference>
<dbReference type="SUPFAM" id="SSF50129">
    <property type="entry name" value="GroES-like"/>
    <property type="match status" value="1"/>
</dbReference>
<dbReference type="GO" id="GO:0008270">
    <property type="term" value="F:zinc ion binding"/>
    <property type="evidence" value="ECO:0007669"/>
    <property type="project" value="InterPro"/>
</dbReference>
<dbReference type="Gene3D" id="3.90.180.10">
    <property type="entry name" value="Medium-chain alcohol dehydrogenases, catalytic domain"/>
    <property type="match status" value="1"/>
</dbReference>
<comment type="caution">
    <text evidence="2">The sequence shown here is derived from an EMBL/GenBank/DDBJ whole genome shotgun (WGS) entry which is preliminary data.</text>
</comment>
<dbReference type="InterPro" id="IPR013149">
    <property type="entry name" value="ADH-like_C"/>
</dbReference>
<keyword evidence="3" id="KW-1185">Reference proteome</keyword>
<gene>
    <name evidence="2" type="ORF">HDA32_004520</name>
</gene>
<dbReference type="PANTHER" id="PTHR43677">
    <property type="entry name" value="SHORT-CHAIN DEHYDROGENASE/REDUCTASE"/>
    <property type="match status" value="1"/>
</dbReference>
<evidence type="ECO:0000313" key="2">
    <source>
        <dbReference type="EMBL" id="NYE49400.1"/>
    </source>
</evidence>
<dbReference type="InterPro" id="IPR036291">
    <property type="entry name" value="NAD(P)-bd_dom_sf"/>
</dbReference>